<dbReference type="InterPro" id="IPR005358">
    <property type="entry name" value="Puta_zinc/iron-chelating_dom"/>
</dbReference>
<gene>
    <name evidence="1" type="ORF">HWQ67_04945</name>
</gene>
<keyword evidence="2" id="KW-1185">Reference proteome</keyword>
<reference evidence="1 2" key="1">
    <citation type="journal article" date="2020" name="J Geophys Res Biogeosci">
        <title>Magnetotaxis as an Adaptation to Enable Bacterial Shuttling of Microbial Sulfur and Sulfur Cycling Across Aquatic Oxic#Anoxic Interfaces.</title>
        <authorList>
            <person name="Li J."/>
            <person name="Liu P."/>
            <person name="Wang J."/>
            <person name="Roberts A.P."/>
            <person name="Pan Y."/>
        </authorList>
    </citation>
    <scope>NUCLEOTIDE SEQUENCE [LARGE SCALE GENOMIC DNA]</scope>
    <source>
        <strain evidence="1 2">MYR-1_YQ</strain>
    </source>
</reference>
<accession>A0ABS6RWB7</accession>
<comment type="caution">
    <text evidence="1">The sequence shown here is derived from an EMBL/GenBank/DDBJ whole genome shotgun (WGS) entry which is preliminary data.</text>
</comment>
<dbReference type="Proteomes" id="UP001196980">
    <property type="component" value="Unassembled WGS sequence"/>
</dbReference>
<dbReference type="RefSeq" id="WP_218251538.1">
    <property type="nucleotide sequence ID" value="NZ_JABXWD010000058.1"/>
</dbReference>
<evidence type="ECO:0000313" key="1">
    <source>
        <dbReference type="EMBL" id="MBV6340924.1"/>
    </source>
</evidence>
<dbReference type="Pfam" id="PF03692">
    <property type="entry name" value="CxxCxxCC"/>
    <property type="match status" value="1"/>
</dbReference>
<dbReference type="EMBL" id="JABXWD010000058">
    <property type="protein sequence ID" value="MBV6340924.1"/>
    <property type="molecule type" value="Genomic_DNA"/>
</dbReference>
<protein>
    <submittedName>
        <fullName evidence="1">YkgJ family cysteine cluster protein</fullName>
    </submittedName>
</protein>
<evidence type="ECO:0000313" key="2">
    <source>
        <dbReference type="Proteomes" id="UP001196980"/>
    </source>
</evidence>
<proteinExistence type="predicted"/>
<sequence>MTDFFNINAMVNKISSMVNCGACNDCEGESVYLMPWEVDYFKREFDANIATIDDIHYLQRNRSNCQFFDENKNCENCKIYEKRPFCCRLYPLGIFDDNGTAKWGVYKHCCSVKNIPVTFFSIVAEMLERELSYEYCSYLHKEDRVGYLIENLQGAGKFRRGNQRYQTLKDVGVLRPPQKELFGFHKTRLVCHV</sequence>
<organism evidence="1 2">
    <name type="scientific">Candidatus Magnetobacterium casense</name>
    <dbReference type="NCBI Taxonomy" id="1455061"/>
    <lineage>
        <taxon>Bacteria</taxon>
        <taxon>Pseudomonadati</taxon>
        <taxon>Nitrospirota</taxon>
        <taxon>Thermodesulfovibrionia</taxon>
        <taxon>Thermodesulfovibrionales</taxon>
        <taxon>Candidatus Magnetobacteriaceae</taxon>
        <taxon>Candidatus Magnetobacterium</taxon>
    </lineage>
</organism>
<name>A0ABS6RWB7_9BACT</name>